<organism evidence="1 2">
    <name type="scientific">Caerostris darwini</name>
    <dbReference type="NCBI Taxonomy" id="1538125"/>
    <lineage>
        <taxon>Eukaryota</taxon>
        <taxon>Metazoa</taxon>
        <taxon>Ecdysozoa</taxon>
        <taxon>Arthropoda</taxon>
        <taxon>Chelicerata</taxon>
        <taxon>Arachnida</taxon>
        <taxon>Araneae</taxon>
        <taxon>Araneomorphae</taxon>
        <taxon>Entelegynae</taxon>
        <taxon>Araneoidea</taxon>
        <taxon>Araneidae</taxon>
        <taxon>Caerostris</taxon>
    </lineage>
</organism>
<evidence type="ECO:0000313" key="2">
    <source>
        <dbReference type="Proteomes" id="UP001054837"/>
    </source>
</evidence>
<dbReference type="Proteomes" id="UP001054837">
    <property type="component" value="Unassembled WGS sequence"/>
</dbReference>
<name>A0AAV4SUT0_9ARAC</name>
<gene>
    <name evidence="1" type="primary">AVEN_204528_1</name>
    <name evidence="1" type="ORF">CDAR_125621</name>
</gene>
<reference evidence="1 2" key="1">
    <citation type="submission" date="2021-06" db="EMBL/GenBank/DDBJ databases">
        <title>Caerostris darwini draft genome.</title>
        <authorList>
            <person name="Kono N."/>
            <person name="Arakawa K."/>
        </authorList>
    </citation>
    <scope>NUCLEOTIDE SEQUENCE [LARGE SCALE GENOMIC DNA]</scope>
</reference>
<sequence>MFREIFTRKMLFLIPLATVLFAILPGCSNRQTSDWLLSSHRQKNIHLGAILPKTSLLTTQRMYFKRMLDATENVNKNKYHDFNFTKNYRIAQGPWLMMHLSASPLEILTTLCSQLLTKDVVTIIYLTNSEVYGTNAASVQYLLQLTGYLGIPVISWNVDNVGLEQQENSEILTSQNVFGNRSPRSVKGRLNEYGERRKKSWRNKRFLFFQMHWLRLGGKEVLFLTKESLSPFFRIKSFEKGCG</sequence>
<proteinExistence type="predicted"/>
<accession>A0AAV4SUT0</accession>
<dbReference type="InterPro" id="IPR028082">
    <property type="entry name" value="Peripla_BP_I"/>
</dbReference>
<evidence type="ECO:0000313" key="1">
    <source>
        <dbReference type="EMBL" id="GIY36312.1"/>
    </source>
</evidence>
<comment type="caution">
    <text evidence="1">The sequence shown here is derived from an EMBL/GenBank/DDBJ whole genome shotgun (WGS) entry which is preliminary data.</text>
</comment>
<keyword evidence="2" id="KW-1185">Reference proteome</keyword>
<dbReference type="EMBL" id="BPLQ01008270">
    <property type="protein sequence ID" value="GIY36312.1"/>
    <property type="molecule type" value="Genomic_DNA"/>
</dbReference>
<dbReference type="AlphaFoldDB" id="A0AAV4SUT0"/>
<dbReference type="SUPFAM" id="SSF53822">
    <property type="entry name" value="Periplasmic binding protein-like I"/>
    <property type="match status" value="1"/>
</dbReference>
<protein>
    <submittedName>
        <fullName evidence="1">Uncharacterized protein</fullName>
    </submittedName>
</protein>
<dbReference type="Gene3D" id="3.40.50.2300">
    <property type="match status" value="1"/>
</dbReference>